<name>A0A0A9CW24_ARUDO</name>
<protein>
    <submittedName>
        <fullName evidence="1">Uncharacterized protein</fullName>
    </submittedName>
</protein>
<proteinExistence type="predicted"/>
<organism evidence="1">
    <name type="scientific">Arundo donax</name>
    <name type="common">Giant reed</name>
    <name type="synonym">Donax arundinaceus</name>
    <dbReference type="NCBI Taxonomy" id="35708"/>
    <lineage>
        <taxon>Eukaryota</taxon>
        <taxon>Viridiplantae</taxon>
        <taxon>Streptophyta</taxon>
        <taxon>Embryophyta</taxon>
        <taxon>Tracheophyta</taxon>
        <taxon>Spermatophyta</taxon>
        <taxon>Magnoliopsida</taxon>
        <taxon>Liliopsida</taxon>
        <taxon>Poales</taxon>
        <taxon>Poaceae</taxon>
        <taxon>PACMAD clade</taxon>
        <taxon>Arundinoideae</taxon>
        <taxon>Arundineae</taxon>
        <taxon>Arundo</taxon>
    </lineage>
</organism>
<reference evidence="1" key="1">
    <citation type="submission" date="2014-09" db="EMBL/GenBank/DDBJ databases">
        <authorList>
            <person name="Magalhaes I.L.F."/>
            <person name="Oliveira U."/>
            <person name="Santos F.R."/>
            <person name="Vidigal T.H.D.A."/>
            <person name="Brescovit A.D."/>
            <person name="Santos A.J."/>
        </authorList>
    </citation>
    <scope>NUCLEOTIDE SEQUENCE</scope>
    <source>
        <tissue evidence="1">Shoot tissue taken approximately 20 cm above the soil surface</tissue>
    </source>
</reference>
<sequence length="52" mass="5567">MGAARSARWIPTPAWTEGTALHRAIGRIDRFLPATMYGAAGGHLTLAPRQGH</sequence>
<evidence type="ECO:0000313" key="1">
    <source>
        <dbReference type="EMBL" id="JAD80544.1"/>
    </source>
</evidence>
<accession>A0A0A9CW24</accession>
<reference evidence="1" key="2">
    <citation type="journal article" date="2015" name="Data Brief">
        <title>Shoot transcriptome of the giant reed, Arundo donax.</title>
        <authorList>
            <person name="Barrero R.A."/>
            <person name="Guerrero F.D."/>
            <person name="Moolhuijzen P."/>
            <person name="Goolsby J.A."/>
            <person name="Tidwell J."/>
            <person name="Bellgard S.E."/>
            <person name="Bellgard M.I."/>
        </authorList>
    </citation>
    <scope>NUCLEOTIDE SEQUENCE</scope>
    <source>
        <tissue evidence="1">Shoot tissue taken approximately 20 cm above the soil surface</tissue>
    </source>
</reference>
<dbReference type="EMBL" id="GBRH01217351">
    <property type="protein sequence ID" value="JAD80544.1"/>
    <property type="molecule type" value="Transcribed_RNA"/>
</dbReference>
<dbReference type="AlphaFoldDB" id="A0A0A9CW24"/>